<feature type="transmembrane region" description="Helical" evidence="1">
    <location>
        <begin position="76"/>
        <end position="97"/>
    </location>
</feature>
<dbReference type="EMBL" id="RDQH01000343">
    <property type="protein sequence ID" value="RXH69421.1"/>
    <property type="molecule type" value="Genomic_DNA"/>
</dbReference>
<organism evidence="2 3">
    <name type="scientific">Malus domestica</name>
    <name type="common">Apple</name>
    <name type="synonym">Pyrus malus</name>
    <dbReference type="NCBI Taxonomy" id="3750"/>
    <lineage>
        <taxon>Eukaryota</taxon>
        <taxon>Viridiplantae</taxon>
        <taxon>Streptophyta</taxon>
        <taxon>Embryophyta</taxon>
        <taxon>Tracheophyta</taxon>
        <taxon>Spermatophyta</taxon>
        <taxon>Magnoliopsida</taxon>
        <taxon>eudicotyledons</taxon>
        <taxon>Gunneridae</taxon>
        <taxon>Pentapetalae</taxon>
        <taxon>rosids</taxon>
        <taxon>fabids</taxon>
        <taxon>Rosales</taxon>
        <taxon>Rosaceae</taxon>
        <taxon>Amygdaloideae</taxon>
        <taxon>Maleae</taxon>
        <taxon>Malus</taxon>
    </lineage>
</organism>
<dbReference type="Proteomes" id="UP000290289">
    <property type="component" value="Chromosome 17"/>
</dbReference>
<evidence type="ECO:0000313" key="2">
    <source>
        <dbReference type="EMBL" id="RXH69421.1"/>
    </source>
</evidence>
<protein>
    <submittedName>
        <fullName evidence="2">Uncharacterized protein</fullName>
    </submittedName>
</protein>
<feature type="transmembrane region" description="Helical" evidence="1">
    <location>
        <begin position="12"/>
        <end position="28"/>
    </location>
</feature>
<dbReference type="AlphaFoldDB" id="A0A498HJU8"/>
<sequence length="109" mass="12189">MCPASLTSSTGLLHYLVFFSNDIFLILTKNHTSPHSLSSSHAATSPCTAHSPLSLLILANVTSLCQNVTDGFILRWVWVSWIEVVVMVAIYVSILWISNLWEELEKNTR</sequence>
<reference evidence="2 3" key="1">
    <citation type="submission" date="2018-10" db="EMBL/GenBank/DDBJ databases">
        <title>A high-quality apple genome assembly.</title>
        <authorList>
            <person name="Hu J."/>
        </authorList>
    </citation>
    <scope>NUCLEOTIDE SEQUENCE [LARGE SCALE GENOMIC DNA]</scope>
    <source>
        <strain evidence="3">cv. HFTH1</strain>
        <tissue evidence="2">Young leaf</tissue>
    </source>
</reference>
<keyword evidence="3" id="KW-1185">Reference proteome</keyword>
<keyword evidence="1" id="KW-0472">Membrane</keyword>
<comment type="caution">
    <text evidence="2">The sequence shown here is derived from an EMBL/GenBank/DDBJ whole genome shotgun (WGS) entry which is preliminary data.</text>
</comment>
<accession>A0A498HJU8</accession>
<proteinExistence type="predicted"/>
<evidence type="ECO:0000313" key="3">
    <source>
        <dbReference type="Proteomes" id="UP000290289"/>
    </source>
</evidence>
<gene>
    <name evidence="2" type="ORF">DVH24_037205</name>
</gene>
<evidence type="ECO:0000256" key="1">
    <source>
        <dbReference type="SAM" id="Phobius"/>
    </source>
</evidence>
<keyword evidence="1" id="KW-1133">Transmembrane helix</keyword>
<name>A0A498HJU8_MALDO</name>
<dbReference type="STRING" id="3750.A0A498HJU8"/>
<keyword evidence="1" id="KW-0812">Transmembrane</keyword>